<proteinExistence type="predicted"/>
<evidence type="ECO:0000256" key="2">
    <source>
        <dbReference type="SAM" id="MobiDB-lite"/>
    </source>
</evidence>
<dbReference type="AlphaFoldDB" id="A0A1S2XX93"/>
<reference evidence="4" key="1">
    <citation type="journal article" date="2013" name="Nat. Biotechnol.">
        <title>Draft genome sequence of chickpea (Cicer arietinum) provides a resource for trait improvement.</title>
        <authorList>
            <person name="Varshney R.K."/>
            <person name="Song C."/>
            <person name="Saxena R.K."/>
            <person name="Azam S."/>
            <person name="Yu S."/>
            <person name="Sharpe A.G."/>
            <person name="Cannon S."/>
            <person name="Baek J."/>
            <person name="Rosen B.D."/>
            <person name="Tar'an B."/>
            <person name="Millan T."/>
            <person name="Zhang X."/>
            <person name="Ramsay L.D."/>
            <person name="Iwata A."/>
            <person name="Wang Y."/>
            <person name="Nelson W."/>
            <person name="Farmer A.D."/>
            <person name="Gaur P.M."/>
            <person name="Soderlund C."/>
            <person name="Penmetsa R.V."/>
            <person name="Xu C."/>
            <person name="Bharti A.K."/>
            <person name="He W."/>
            <person name="Winter P."/>
            <person name="Zhao S."/>
            <person name="Hane J.K."/>
            <person name="Carrasquilla-Garcia N."/>
            <person name="Condie J.A."/>
            <person name="Upadhyaya H.D."/>
            <person name="Luo M.C."/>
            <person name="Thudi M."/>
            <person name="Gowda C.L."/>
            <person name="Singh N.P."/>
            <person name="Lichtenzveig J."/>
            <person name="Gali K.K."/>
            <person name="Rubio J."/>
            <person name="Nadarajan N."/>
            <person name="Dolezel J."/>
            <person name="Bansal K.C."/>
            <person name="Xu X."/>
            <person name="Edwards D."/>
            <person name="Zhang G."/>
            <person name="Kahl G."/>
            <person name="Gil J."/>
            <person name="Singh K.B."/>
            <person name="Datta S.K."/>
            <person name="Jackson S.A."/>
            <person name="Wang J."/>
            <person name="Cook D.R."/>
        </authorList>
    </citation>
    <scope>NUCLEOTIDE SEQUENCE [LARGE SCALE GENOMIC DNA]</scope>
    <source>
        <strain evidence="4">cv. CDC Frontier</strain>
    </source>
</reference>
<protein>
    <submittedName>
        <fullName evidence="5 6">Uncharacterized protein LOC101504250</fullName>
    </submittedName>
</protein>
<evidence type="ECO:0000313" key="5">
    <source>
        <dbReference type="RefSeq" id="XP_004495366.1"/>
    </source>
</evidence>
<dbReference type="GO" id="GO:0005643">
    <property type="term" value="C:nuclear pore"/>
    <property type="evidence" value="ECO:0007669"/>
    <property type="project" value="InterPro"/>
</dbReference>
<name>A0A1S2XX93_CICAR</name>
<evidence type="ECO:0000313" key="7">
    <source>
        <dbReference type="RefSeq" id="XP_004495368.1"/>
    </source>
</evidence>
<dbReference type="InterPro" id="IPR021827">
    <property type="entry name" value="Nup186/Nup192/Nup205"/>
</dbReference>
<accession>A0A1S2XX93</accession>
<dbReference type="STRING" id="3827.A0A1S2XX93"/>
<dbReference type="Pfam" id="PF10358">
    <property type="entry name" value="NT-C2"/>
    <property type="match status" value="1"/>
</dbReference>
<evidence type="ECO:0000313" key="6">
    <source>
        <dbReference type="RefSeq" id="XP_004495367.1"/>
    </source>
</evidence>
<dbReference type="PaxDb" id="3827-XP_004495366.1"/>
<feature type="coiled-coil region" evidence="1">
    <location>
        <begin position="492"/>
        <end position="522"/>
    </location>
</feature>
<keyword evidence="1" id="KW-0175">Coiled coil</keyword>
<dbReference type="KEGG" id="cam:101504250"/>
<feature type="compositionally biased region" description="Polar residues" evidence="2">
    <location>
        <begin position="256"/>
        <end position="274"/>
    </location>
</feature>
<feature type="compositionally biased region" description="Polar residues" evidence="2">
    <location>
        <begin position="210"/>
        <end position="224"/>
    </location>
</feature>
<organism evidence="4 5">
    <name type="scientific">Cicer arietinum</name>
    <name type="common">Chickpea</name>
    <name type="synonym">Garbanzo</name>
    <dbReference type="NCBI Taxonomy" id="3827"/>
    <lineage>
        <taxon>Eukaryota</taxon>
        <taxon>Viridiplantae</taxon>
        <taxon>Streptophyta</taxon>
        <taxon>Embryophyta</taxon>
        <taxon>Tracheophyta</taxon>
        <taxon>Spermatophyta</taxon>
        <taxon>Magnoliopsida</taxon>
        <taxon>eudicotyledons</taxon>
        <taxon>Gunneridae</taxon>
        <taxon>Pentapetalae</taxon>
        <taxon>rosids</taxon>
        <taxon>fabids</taxon>
        <taxon>Fabales</taxon>
        <taxon>Fabaceae</taxon>
        <taxon>Papilionoideae</taxon>
        <taxon>50 kb inversion clade</taxon>
        <taxon>NPAAA clade</taxon>
        <taxon>Hologalegina</taxon>
        <taxon>IRL clade</taxon>
        <taxon>Cicereae</taxon>
        <taxon>Cicer</taxon>
    </lineage>
</organism>
<dbReference type="RefSeq" id="XP_004495368.1">
    <property type="nucleotide sequence ID" value="XM_004495311.3"/>
</dbReference>
<dbReference type="RefSeq" id="XP_004495367.1">
    <property type="nucleotide sequence ID" value="XM_004495310.3"/>
</dbReference>
<dbReference type="OrthoDB" id="20172at2759"/>
<dbReference type="Proteomes" id="UP000087171">
    <property type="component" value="Chromosome Ca4"/>
</dbReference>
<feature type="compositionally biased region" description="Basic and acidic residues" evidence="2">
    <location>
        <begin position="360"/>
        <end position="371"/>
    </location>
</feature>
<keyword evidence="4" id="KW-1185">Reference proteome</keyword>
<feature type="compositionally biased region" description="Polar residues" evidence="2">
    <location>
        <begin position="341"/>
        <end position="353"/>
    </location>
</feature>
<dbReference type="PANTHER" id="PTHR31344:SF13">
    <property type="entry name" value="EEIG1_EHBP1 PROTEIN AMINO-TERMINAL DOMAIN PROTEIN"/>
    <property type="match status" value="1"/>
</dbReference>
<feature type="region of interest" description="Disordered" evidence="2">
    <location>
        <begin position="256"/>
        <end position="289"/>
    </location>
</feature>
<dbReference type="eggNOG" id="ENOG502QQNU">
    <property type="taxonomic scope" value="Eukaryota"/>
</dbReference>
<reference evidence="5 6" key="2">
    <citation type="submission" date="2025-04" db="UniProtKB">
        <authorList>
            <consortium name="RefSeq"/>
        </authorList>
    </citation>
    <scope>IDENTIFICATION</scope>
    <source>
        <tissue evidence="5 6">Etiolated seedlings</tissue>
    </source>
</reference>
<dbReference type="PANTHER" id="PTHR31344">
    <property type="entry name" value="NUCLEAR PORE COMPLEX PROTEIN NUP205"/>
    <property type="match status" value="1"/>
</dbReference>
<feature type="region of interest" description="Disordered" evidence="2">
    <location>
        <begin position="341"/>
        <end position="371"/>
    </location>
</feature>
<gene>
    <name evidence="5 6 7" type="primary">LOC101504250</name>
</gene>
<sequence length="995" mass="110372">MVLGIRTKSRKSVSNSIQVNYNIHVKEIKPWPPSQSLRSVQSVLLNWENGDRVSGSLASNVGNGKIEFNEPFRLSVFMCREASKKGKNHESFKKNYLEFHLYDRTVKSQLLGSAVINFAEFGIIKEAKAISVQLNCKKSFRNSAQPFLYVNIQPFDIECSSSSPSSNFSKELSLEKEESEFVSQSVRDDDHDDVEIASFTDDENDDIPSNPLQTIRSASDTSGDSIEISEGGTKGSNGKCIIPSESTSSSLLVNTTAETSTQVNGVKSPSSSMVLRSDTENAENGRPSLHKISEGSIKVADASSEIQESIEQSRSLDITGDIFKAKSSSSFISSSMRSHFEISSQSQVTPEDSTNQEDSSENRRYKEKSPEKVSNVFNIGVMEDKEKMDNRIRGQEQFTISNEMLENVLDNNFSDDESTRAGKLCSDTLLPSKKPHEHPTIISTNDKADDVRNEKFLLQPIETYGQFTRSQNLDQENGVHVGVACHKDINVNGSFLNDNTELKAEVERLREELREAAALEASMYSVIAEHGSSNKVHAPARRLSRFYFHAHRVGSPAKIASAAQSTISGFVLVSKVCGNDVPRLTFWFSNLIFLRAILSKGVESIHFGDGPCINNECYGNDDTLHEEEKENTEECLRSWLDPETFLVALEKVEAWIFSRIVESVWWQTLTPYMQSSAAKSSTSRKTYGKRYTIGDQDQGNFSIDLWKRAFKDACERLCPLRAGGLECGCLPVISRMVMEQLVNRLDVAMFNAILRESADEMPTDPISDPISDSKVLPIAAGKSGFGAGAQLKNAVGDWSRWLSDLFGIDDCDSHEDKNENDDSKYESSFKPFLLLNALSDLMMLPFDMLADVSMRKEVCPRFGISLIKQVVYNFVPDEFSPGPVPDAVLEALNNEDIQDDEGSITSFPCSAGSTSYAPPPASSVVGMLQEVGTPSLRSGSFVLKKLYTSDDELDELDSPLSALGMDDPKKKFAVVKGGRKVVRYELLREVWKSSE</sequence>
<dbReference type="PROSITE" id="PS51840">
    <property type="entry name" value="C2_NT"/>
    <property type="match status" value="1"/>
</dbReference>
<evidence type="ECO:0000256" key="1">
    <source>
        <dbReference type="SAM" id="Coils"/>
    </source>
</evidence>
<dbReference type="InterPro" id="IPR019448">
    <property type="entry name" value="NT-C2"/>
</dbReference>
<evidence type="ECO:0000313" key="4">
    <source>
        <dbReference type="Proteomes" id="UP000087171"/>
    </source>
</evidence>
<feature type="region of interest" description="Disordered" evidence="2">
    <location>
        <begin position="200"/>
        <end position="240"/>
    </location>
</feature>
<feature type="domain" description="C2 NT-type" evidence="3">
    <location>
        <begin position="9"/>
        <end position="156"/>
    </location>
</feature>
<dbReference type="RefSeq" id="XP_073223645.1">
    <property type="nucleotide sequence ID" value="XM_073367544.1"/>
</dbReference>
<evidence type="ECO:0000259" key="3">
    <source>
        <dbReference type="PROSITE" id="PS51840"/>
    </source>
</evidence>
<dbReference type="GeneID" id="101504250"/>
<dbReference type="RefSeq" id="XP_004495366.1">
    <property type="nucleotide sequence ID" value="XM_004495309.3"/>
</dbReference>